<comment type="caution">
    <text evidence="4">The sequence shown here is derived from an EMBL/GenBank/DDBJ whole genome shotgun (WGS) entry which is preliminary data.</text>
</comment>
<sequence>MRLLNTSTLTLEEFFGSAVPEYAILSHRWLDDEVSFQDLQSGRAASKAGYAKIRQCCAQAVRDGLAWAWVDTCCIDKTSSAELNEAINSMYAWYRESALCYAFLSDVPAGGGVSSFSSSSSAAAAAAFEASAWFTRGWTLQELIAPAHVVFYDAAWERLGTRDEAPLTGRVARAARIDAAVLRGEATLAERSVAQRMAWAASRTTTRPEDRAYSLLGLFGVNMPMLYGEGGARAFRRLQEEIMKASDDQSLFAWGASSASSSSAATAAAADGSGASDEAEGNDDNNDDDDDEQQLPGLLASSPADFAACADIVAARQRWNQQPYSMTNRGLAVEMATVPWGPETFLAALDCEREGDDDGRVGIFLRMLPGEQGQYARVRFRDDDDDGDGHQRQPSRSLQAFTRNLAPTAKYRKIYVRQRDTEPSRVRSKWVPPGPAAPGTASSPSPAPVATGSTSTVPIRPRDSSSTTSTTAAAAVPATRKATAAAAPREVYGFYIRTLPIRVITVPDPTDPTYPLSEVHVAPGGRAWDDRTRVVTLPAGGGGTVAAMWLRTPTRSYALKVGFDGDFNPVAQYGGMLSSPGAPASVPHGSPEAMLHPSWMAVPRSDYLFRGDRLRGGLDEAGFPWRVRIRHELVLDKKMWVLDIEDA</sequence>
<proteinExistence type="predicted"/>
<organism evidence="4 5">
    <name type="scientific">Cordyceps javanica</name>
    <dbReference type="NCBI Taxonomy" id="43265"/>
    <lineage>
        <taxon>Eukaryota</taxon>
        <taxon>Fungi</taxon>
        <taxon>Dikarya</taxon>
        <taxon>Ascomycota</taxon>
        <taxon>Pezizomycotina</taxon>
        <taxon>Sordariomycetes</taxon>
        <taxon>Hypocreomycetidae</taxon>
        <taxon>Hypocreales</taxon>
        <taxon>Cordycipitaceae</taxon>
        <taxon>Cordyceps</taxon>
    </lineage>
</organism>
<feature type="compositionally biased region" description="Low complexity" evidence="1">
    <location>
        <begin position="265"/>
        <end position="276"/>
    </location>
</feature>
<evidence type="ECO:0000256" key="1">
    <source>
        <dbReference type="SAM" id="MobiDB-lite"/>
    </source>
</evidence>
<keyword evidence="5" id="KW-1185">Reference proteome</keyword>
<feature type="region of interest" description="Disordered" evidence="1">
    <location>
        <begin position="417"/>
        <end position="482"/>
    </location>
</feature>
<protein>
    <submittedName>
        <fullName evidence="4">HET domain-containing protein</fullName>
    </submittedName>
</protein>
<dbReference type="EMBL" id="SPUK01000012">
    <property type="protein sequence ID" value="TQV93433.1"/>
    <property type="molecule type" value="Genomic_DNA"/>
</dbReference>
<evidence type="ECO:0000313" key="5">
    <source>
        <dbReference type="Proteomes" id="UP000315783"/>
    </source>
</evidence>
<gene>
    <name evidence="4" type="ORF">IF1G_08011</name>
</gene>
<evidence type="ECO:0000259" key="3">
    <source>
        <dbReference type="Pfam" id="PF26640"/>
    </source>
</evidence>
<dbReference type="Proteomes" id="UP000315783">
    <property type="component" value="Unassembled WGS sequence"/>
</dbReference>
<feature type="domain" description="DUF8212" evidence="3">
    <location>
        <begin position="233"/>
        <end position="327"/>
    </location>
</feature>
<accession>A0A545VU20</accession>
<evidence type="ECO:0000259" key="2">
    <source>
        <dbReference type="Pfam" id="PF06985"/>
    </source>
</evidence>
<dbReference type="Pfam" id="PF06985">
    <property type="entry name" value="HET"/>
    <property type="match status" value="1"/>
</dbReference>
<dbReference type="InterPro" id="IPR010730">
    <property type="entry name" value="HET"/>
</dbReference>
<evidence type="ECO:0000313" key="4">
    <source>
        <dbReference type="EMBL" id="TQV93433.1"/>
    </source>
</evidence>
<dbReference type="PANTHER" id="PTHR10622:SF10">
    <property type="entry name" value="HET DOMAIN-CONTAINING PROTEIN"/>
    <property type="match status" value="1"/>
</dbReference>
<dbReference type="InterPro" id="IPR058525">
    <property type="entry name" value="DUF8212"/>
</dbReference>
<dbReference type="AlphaFoldDB" id="A0A545VU20"/>
<feature type="compositionally biased region" description="Acidic residues" evidence="1">
    <location>
        <begin position="277"/>
        <end position="293"/>
    </location>
</feature>
<feature type="domain" description="Heterokaryon incompatibility" evidence="2">
    <location>
        <begin position="22"/>
        <end position="111"/>
    </location>
</feature>
<dbReference type="PANTHER" id="PTHR10622">
    <property type="entry name" value="HET DOMAIN-CONTAINING PROTEIN"/>
    <property type="match status" value="1"/>
</dbReference>
<reference evidence="4 5" key="1">
    <citation type="journal article" date="2019" name="Appl. Microbiol. Biotechnol.">
        <title>Genome sequence of Isaria javanica and comparative genome analysis insights into family S53 peptidase evolution in fungal entomopathogens.</title>
        <authorList>
            <person name="Lin R."/>
            <person name="Zhang X."/>
            <person name="Xin B."/>
            <person name="Zou M."/>
            <person name="Gao Y."/>
            <person name="Qin F."/>
            <person name="Hu Q."/>
            <person name="Xie B."/>
            <person name="Cheng X."/>
        </authorList>
    </citation>
    <scope>NUCLEOTIDE SEQUENCE [LARGE SCALE GENOMIC DNA]</scope>
    <source>
        <strain evidence="4 5">IJ1G</strain>
    </source>
</reference>
<name>A0A545VU20_9HYPO</name>
<dbReference type="Pfam" id="PF26640">
    <property type="entry name" value="DUF8212"/>
    <property type="match status" value="1"/>
</dbReference>
<dbReference type="OrthoDB" id="20872at2759"/>
<dbReference type="STRING" id="43265.A0A545VU20"/>
<feature type="compositionally biased region" description="Low complexity" evidence="1">
    <location>
        <begin position="437"/>
        <end position="482"/>
    </location>
</feature>
<feature type="region of interest" description="Disordered" evidence="1">
    <location>
        <begin position="265"/>
        <end position="297"/>
    </location>
</feature>